<reference evidence="1" key="1">
    <citation type="submission" date="2014-09" db="EMBL/GenBank/DDBJ databases">
        <authorList>
            <person name="Magalhaes I.L.F."/>
            <person name="Oliveira U."/>
            <person name="Santos F.R."/>
            <person name="Vidigal T.H.D.A."/>
            <person name="Brescovit A.D."/>
            <person name="Santos A.J."/>
        </authorList>
    </citation>
    <scope>NUCLEOTIDE SEQUENCE</scope>
    <source>
        <tissue evidence="1">Shoot tissue taken approximately 20 cm above the soil surface</tissue>
    </source>
</reference>
<accession>A0A0A9F2W3</accession>
<evidence type="ECO:0000313" key="1">
    <source>
        <dbReference type="EMBL" id="JAE07390.1"/>
    </source>
</evidence>
<dbReference type="AlphaFoldDB" id="A0A0A9F2W3"/>
<name>A0A0A9F2W3_ARUDO</name>
<proteinExistence type="predicted"/>
<reference evidence="1" key="2">
    <citation type="journal article" date="2015" name="Data Brief">
        <title>Shoot transcriptome of the giant reed, Arundo donax.</title>
        <authorList>
            <person name="Barrero R.A."/>
            <person name="Guerrero F.D."/>
            <person name="Moolhuijzen P."/>
            <person name="Goolsby J.A."/>
            <person name="Tidwell J."/>
            <person name="Bellgard S.E."/>
            <person name="Bellgard M.I."/>
        </authorList>
    </citation>
    <scope>NUCLEOTIDE SEQUENCE</scope>
    <source>
        <tissue evidence="1">Shoot tissue taken approximately 20 cm above the soil surface</tissue>
    </source>
</reference>
<protein>
    <submittedName>
        <fullName evidence="1">Uncharacterized protein</fullName>
    </submittedName>
</protein>
<organism evidence="1">
    <name type="scientific">Arundo donax</name>
    <name type="common">Giant reed</name>
    <name type="synonym">Donax arundinaceus</name>
    <dbReference type="NCBI Taxonomy" id="35708"/>
    <lineage>
        <taxon>Eukaryota</taxon>
        <taxon>Viridiplantae</taxon>
        <taxon>Streptophyta</taxon>
        <taxon>Embryophyta</taxon>
        <taxon>Tracheophyta</taxon>
        <taxon>Spermatophyta</taxon>
        <taxon>Magnoliopsida</taxon>
        <taxon>Liliopsida</taxon>
        <taxon>Poales</taxon>
        <taxon>Poaceae</taxon>
        <taxon>PACMAD clade</taxon>
        <taxon>Arundinoideae</taxon>
        <taxon>Arundineae</taxon>
        <taxon>Arundo</taxon>
    </lineage>
</organism>
<sequence>MLRIAIMTHDAKRLEAFTIPYNIPDSSPTCCYQCFPTRQLIQFFWRKFPCLVA</sequence>
<dbReference type="EMBL" id="GBRH01190506">
    <property type="protein sequence ID" value="JAE07390.1"/>
    <property type="molecule type" value="Transcribed_RNA"/>
</dbReference>